<keyword evidence="6 7" id="KW-0472">Membrane</keyword>
<evidence type="ECO:0000256" key="1">
    <source>
        <dbReference type="ARBA" id="ARBA00004651"/>
    </source>
</evidence>
<organism evidence="8 9">
    <name type="scientific">Muricoprocola aceti</name>
    <dbReference type="NCBI Taxonomy" id="2981772"/>
    <lineage>
        <taxon>Bacteria</taxon>
        <taxon>Bacillati</taxon>
        <taxon>Bacillota</taxon>
        <taxon>Clostridia</taxon>
        <taxon>Lachnospirales</taxon>
        <taxon>Lachnospiraceae</taxon>
        <taxon>Muricoprocola</taxon>
    </lineage>
</organism>
<keyword evidence="5 7" id="KW-1133">Transmembrane helix</keyword>
<feature type="transmembrane region" description="Helical" evidence="7">
    <location>
        <begin position="70"/>
        <end position="95"/>
    </location>
</feature>
<feature type="transmembrane region" description="Helical" evidence="7">
    <location>
        <begin position="141"/>
        <end position="162"/>
    </location>
</feature>
<reference evidence="8 9" key="1">
    <citation type="journal article" date="2021" name="ISME Commun">
        <title>Automated analysis of genomic sequences facilitates high-throughput and comprehensive description of bacteria.</title>
        <authorList>
            <person name="Hitch T.C.A."/>
        </authorList>
    </citation>
    <scope>NUCLEOTIDE SEQUENCE [LARGE SCALE GENOMIC DNA]</scope>
    <source>
        <strain evidence="8 9">Sanger_29</strain>
    </source>
</reference>
<comment type="similarity">
    <text evidence="2">Belongs to the chromate ion transporter (CHR) (TC 2.A.51) family.</text>
</comment>
<feature type="transmembrane region" description="Helical" evidence="7">
    <location>
        <begin position="169"/>
        <end position="185"/>
    </location>
</feature>
<keyword evidence="9" id="KW-1185">Reference proteome</keyword>
<dbReference type="EMBL" id="JAOQKE010000024">
    <property type="protein sequence ID" value="MCU6726385.1"/>
    <property type="molecule type" value="Genomic_DNA"/>
</dbReference>
<evidence type="ECO:0000313" key="8">
    <source>
        <dbReference type="EMBL" id="MCU6726385.1"/>
    </source>
</evidence>
<dbReference type="PANTHER" id="PTHR43663">
    <property type="entry name" value="CHROMATE TRANSPORT PROTEIN-RELATED"/>
    <property type="match status" value="1"/>
</dbReference>
<protein>
    <submittedName>
        <fullName evidence="8">Chromate transporter</fullName>
    </submittedName>
</protein>
<sequence length="194" mass="21501">MIYLQLFFSFLQIGMFSFGGGYAAMPLIQGQVVQTHQWMTMSEFTDLITISQMTPGPIAVNSATFVGIKVAGISGAFAATIGCILPSCILVTILARFYLRYRNMDLLQGVLGTLRPAVVALIGSSGVLMLISAFWGSVQQIAVSQLRWSMVIIFLLCFWLIWKKKKNPVFVMILAGIMNVAWNLLKNLLLLLER</sequence>
<comment type="caution">
    <text evidence="8">The sequence shown here is derived from an EMBL/GenBank/DDBJ whole genome shotgun (WGS) entry which is preliminary data.</text>
</comment>
<keyword evidence="4 7" id="KW-0812">Transmembrane</keyword>
<comment type="subcellular location">
    <subcellularLocation>
        <location evidence="1">Cell membrane</location>
        <topology evidence="1">Multi-pass membrane protein</topology>
    </subcellularLocation>
</comment>
<evidence type="ECO:0000256" key="7">
    <source>
        <dbReference type="SAM" id="Phobius"/>
    </source>
</evidence>
<dbReference type="InterPro" id="IPR003370">
    <property type="entry name" value="Chromate_transpt"/>
</dbReference>
<dbReference type="InterPro" id="IPR052518">
    <property type="entry name" value="CHR_Transporter"/>
</dbReference>
<dbReference type="RefSeq" id="WP_262655650.1">
    <property type="nucleotide sequence ID" value="NZ_JAOQKE010000024.1"/>
</dbReference>
<dbReference type="Proteomes" id="UP001652338">
    <property type="component" value="Unassembled WGS sequence"/>
</dbReference>
<keyword evidence="3" id="KW-1003">Cell membrane</keyword>
<accession>A0ABT2SPG4</accession>
<feature type="transmembrane region" description="Helical" evidence="7">
    <location>
        <begin position="116"/>
        <end position="135"/>
    </location>
</feature>
<evidence type="ECO:0000256" key="6">
    <source>
        <dbReference type="ARBA" id="ARBA00023136"/>
    </source>
</evidence>
<proteinExistence type="inferred from homology"/>
<evidence type="ECO:0000256" key="4">
    <source>
        <dbReference type="ARBA" id="ARBA00022692"/>
    </source>
</evidence>
<gene>
    <name evidence="8" type="ORF">OCV47_13780</name>
</gene>
<evidence type="ECO:0000256" key="5">
    <source>
        <dbReference type="ARBA" id="ARBA00022989"/>
    </source>
</evidence>
<dbReference type="Pfam" id="PF02417">
    <property type="entry name" value="Chromate_transp"/>
    <property type="match status" value="1"/>
</dbReference>
<evidence type="ECO:0000313" key="9">
    <source>
        <dbReference type="Proteomes" id="UP001652338"/>
    </source>
</evidence>
<name>A0ABT2SPG4_9FIRM</name>
<evidence type="ECO:0000256" key="2">
    <source>
        <dbReference type="ARBA" id="ARBA00005262"/>
    </source>
</evidence>
<dbReference type="PANTHER" id="PTHR43663:SF1">
    <property type="entry name" value="CHROMATE TRANSPORTER"/>
    <property type="match status" value="1"/>
</dbReference>
<evidence type="ECO:0000256" key="3">
    <source>
        <dbReference type="ARBA" id="ARBA00022475"/>
    </source>
</evidence>